<dbReference type="HOGENOM" id="CLU_2892293_0_0_1"/>
<dbReference type="Proteomes" id="UP000011185">
    <property type="component" value="Unassembled WGS sequence"/>
</dbReference>
<reference evidence="1 2" key="1">
    <citation type="journal article" date="2012" name="PLoS Pathog.">
        <title>The genome of the obligate intracellular parasite Trachipleistophora hominis: new insights into microsporidian genome dynamics and reductive evolution.</title>
        <authorList>
            <person name="Heinz E."/>
            <person name="Williams T.A."/>
            <person name="Nakjang S."/>
            <person name="Noel C.J."/>
            <person name="Swan D.C."/>
            <person name="Goldberg A.V."/>
            <person name="Harris S.R."/>
            <person name="Weinmaier T."/>
            <person name="Markert S."/>
            <person name="Becher D."/>
            <person name="Bernhardt J."/>
            <person name="Dagan T."/>
            <person name="Hacker C."/>
            <person name="Lucocq J.M."/>
            <person name="Schweder T."/>
            <person name="Rattei T."/>
            <person name="Hall N."/>
            <person name="Hirt R.P."/>
            <person name="Embley T.M."/>
        </authorList>
    </citation>
    <scope>NUCLEOTIDE SEQUENCE [LARGE SCALE GENOMIC DNA]</scope>
</reference>
<feature type="non-terminal residue" evidence="1">
    <location>
        <position position="1"/>
    </location>
</feature>
<dbReference type="AlphaFoldDB" id="L7JTY7"/>
<evidence type="ECO:0000313" key="1">
    <source>
        <dbReference type="EMBL" id="ELQ74192.1"/>
    </source>
</evidence>
<organism evidence="1 2">
    <name type="scientific">Trachipleistophora hominis</name>
    <name type="common">Microsporidian parasite</name>
    <dbReference type="NCBI Taxonomy" id="72359"/>
    <lineage>
        <taxon>Eukaryota</taxon>
        <taxon>Fungi</taxon>
        <taxon>Fungi incertae sedis</taxon>
        <taxon>Microsporidia</taxon>
        <taxon>Pleistophoridae</taxon>
        <taxon>Trachipleistophora</taxon>
    </lineage>
</organism>
<dbReference type="VEuPathDB" id="MicrosporidiaDB:THOM_2875"/>
<name>L7JTY7_TRAHO</name>
<dbReference type="EMBL" id="JH994062">
    <property type="protein sequence ID" value="ELQ74192.1"/>
    <property type="molecule type" value="Genomic_DNA"/>
</dbReference>
<sequence>VLSAPEERVWWVKNCEMLIKPTFNEKNVIFITPRTTDETSQVSRTKIAAENKLLGMARHRHKK</sequence>
<evidence type="ECO:0000313" key="2">
    <source>
        <dbReference type="Proteomes" id="UP000011185"/>
    </source>
</evidence>
<keyword evidence="2" id="KW-1185">Reference proteome</keyword>
<protein>
    <submittedName>
        <fullName evidence="1">Uncharacterized protein</fullName>
    </submittedName>
</protein>
<proteinExistence type="predicted"/>
<gene>
    <name evidence="1" type="ORF">THOM_2875</name>
</gene>
<accession>L7JTY7</accession>
<dbReference type="InParanoid" id="L7JTY7"/>